<proteinExistence type="inferred from homology"/>
<feature type="transmembrane region" description="Helical" evidence="2">
    <location>
        <begin position="52"/>
        <end position="73"/>
    </location>
</feature>
<feature type="transmembrane region" description="Helical" evidence="2">
    <location>
        <begin position="101"/>
        <end position="122"/>
    </location>
</feature>
<keyword evidence="2" id="KW-0812">Transmembrane</keyword>
<evidence type="ECO:0000259" key="3">
    <source>
        <dbReference type="Pfam" id="PF09335"/>
    </source>
</evidence>
<dbReference type="InterPro" id="IPR051311">
    <property type="entry name" value="DedA_domain"/>
</dbReference>
<gene>
    <name evidence="4" type="ORF">GCM10008014_15230</name>
</gene>
<keyword evidence="2" id="KW-1133">Transmembrane helix</keyword>
<feature type="transmembrane region" description="Helical" evidence="2">
    <location>
        <begin position="12"/>
        <end position="32"/>
    </location>
</feature>
<keyword evidence="5" id="KW-1185">Reference proteome</keyword>
<feature type="domain" description="VTT" evidence="3">
    <location>
        <begin position="31"/>
        <end position="152"/>
    </location>
</feature>
<dbReference type="InterPro" id="IPR032816">
    <property type="entry name" value="VTT_dom"/>
</dbReference>
<dbReference type="Pfam" id="PF09335">
    <property type="entry name" value="VTT_dom"/>
    <property type="match status" value="1"/>
</dbReference>
<dbReference type="PANTHER" id="PTHR42709:SF9">
    <property type="entry name" value="ALKALINE PHOSPHATASE LIKE PROTEIN"/>
    <property type="match status" value="1"/>
</dbReference>
<keyword evidence="2" id="KW-0472">Membrane</keyword>
<dbReference type="RefSeq" id="WP_188591904.1">
    <property type="nucleotide sequence ID" value="NZ_BMFU01000002.1"/>
</dbReference>
<evidence type="ECO:0000256" key="1">
    <source>
        <dbReference type="ARBA" id="ARBA00010792"/>
    </source>
</evidence>
<evidence type="ECO:0000256" key="2">
    <source>
        <dbReference type="SAM" id="Phobius"/>
    </source>
</evidence>
<dbReference type="EMBL" id="BMFU01000002">
    <property type="protein sequence ID" value="GGH50257.1"/>
    <property type="molecule type" value="Genomic_DNA"/>
</dbReference>
<dbReference type="Proteomes" id="UP000652153">
    <property type="component" value="Unassembled WGS sequence"/>
</dbReference>
<dbReference type="PANTHER" id="PTHR42709">
    <property type="entry name" value="ALKALINE PHOSPHATASE LIKE PROTEIN"/>
    <property type="match status" value="1"/>
</dbReference>
<protein>
    <recommendedName>
        <fullName evidence="3">VTT domain-containing protein</fullName>
    </recommendedName>
</protein>
<comment type="similarity">
    <text evidence="1">Belongs to the DedA family.</text>
</comment>
<evidence type="ECO:0000313" key="4">
    <source>
        <dbReference type="EMBL" id="GGH50257.1"/>
    </source>
</evidence>
<name>A0ABQ1Z4R7_9BACL</name>
<sequence>MVIHTILEFLHHYGYLFFFFAFSLGPFGVPIPNEITILTAAILSHSGVINSWLTYFCILMGLLTATTLFYLAGKFFGPSLKRKFHTNKHYKKAENILDRKGNNAICVGMFIPVVRYFLPLLIGLSGVKYRKFAVVSYSVAIFWTMLLFTIGTFFGERLLSVLPF</sequence>
<reference evidence="5" key="1">
    <citation type="journal article" date="2019" name="Int. J. Syst. Evol. Microbiol.">
        <title>The Global Catalogue of Microorganisms (GCM) 10K type strain sequencing project: providing services to taxonomists for standard genome sequencing and annotation.</title>
        <authorList>
            <consortium name="The Broad Institute Genomics Platform"/>
            <consortium name="The Broad Institute Genome Sequencing Center for Infectious Disease"/>
            <person name="Wu L."/>
            <person name="Ma J."/>
        </authorList>
    </citation>
    <scope>NUCLEOTIDE SEQUENCE [LARGE SCALE GENOMIC DNA]</scope>
    <source>
        <strain evidence="5">CGMCC 1.12770</strain>
    </source>
</reference>
<organism evidence="4 5">
    <name type="scientific">Paenibacillus silvae</name>
    <dbReference type="NCBI Taxonomy" id="1325358"/>
    <lineage>
        <taxon>Bacteria</taxon>
        <taxon>Bacillati</taxon>
        <taxon>Bacillota</taxon>
        <taxon>Bacilli</taxon>
        <taxon>Bacillales</taxon>
        <taxon>Paenibacillaceae</taxon>
        <taxon>Paenibacillus</taxon>
    </lineage>
</organism>
<accession>A0ABQ1Z4R7</accession>
<feature type="transmembrane region" description="Helical" evidence="2">
    <location>
        <begin position="134"/>
        <end position="154"/>
    </location>
</feature>
<evidence type="ECO:0000313" key="5">
    <source>
        <dbReference type="Proteomes" id="UP000652153"/>
    </source>
</evidence>
<comment type="caution">
    <text evidence="4">The sequence shown here is derived from an EMBL/GenBank/DDBJ whole genome shotgun (WGS) entry which is preliminary data.</text>
</comment>